<dbReference type="Proteomes" id="UP000887575">
    <property type="component" value="Unassembled WGS sequence"/>
</dbReference>
<proteinExistence type="predicted"/>
<keyword evidence="1" id="KW-1185">Reference proteome</keyword>
<evidence type="ECO:0000313" key="2">
    <source>
        <dbReference type="WBParaSite" id="MBELARI_LOCUS8473"/>
    </source>
</evidence>
<organism evidence="1 2">
    <name type="scientific">Mesorhabditis belari</name>
    <dbReference type="NCBI Taxonomy" id="2138241"/>
    <lineage>
        <taxon>Eukaryota</taxon>
        <taxon>Metazoa</taxon>
        <taxon>Ecdysozoa</taxon>
        <taxon>Nematoda</taxon>
        <taxon>Chromadorea</taxon>
        <taxon>Rhabditida</taxon>
        <taxon>Rhabditina</taxon>
        <taxon>Rhabditomorpha</taxon>
        <taxon>Rhabditoidea</taxon>
        <taxon>Rhabditidae</taxon>
        <taxon>Mesorhabditinae</taxon>
        <taxon>Mesorhabditis</taxon>
    </lineage>
</organism>
<sequence>MNSLRYSFGQNGNVDKEEMLKYFESEERHKAGGDSPTTGYILSEIMGVANTSGYGLSATKLVWHPDSPSPLQLIHGLIGLPVK</sequence>
<dbReference type="WBParaSite" id="MBELARI_LOCUS8473">
    <property type="protein sequence ID" value="MBELARI_LOCUS8473"/>
    <property type="gene ID" value="MBELARI_LOCUS8473"/>
</dbReference>
<evidence type="ECO:0000313" key="1">
    <source>
        <dbReference type="Proteomes" id="UP000887575"/>
    </source>
</evidence>
<reference evidence="2" key="1">
    <citation type="submission" date="2024-02" db="UniProtKB">
        <authorList>
            <consortium name="WormBaseParasite"/>
        </authorList>
    </citation>
    <scope>IDENTIFICATION</scope>
</reference>
<protein>
    <submittedName>
        <fullName evidence="2">Uncharacterized protein</fullName>
    </submittedName>
</protein>
<name>A0AAF3FMS3_9BILA</name>
<dbReference type="AlphaFoldDB" id="A0AAF3FMS3"/>
<accession>A0AAF3FMS3</accession>